<dbReference type="InterPro" id="IPR027038">
    <property type="entry name" value="RanGap"/>
</dbReference>
<dbReference type="GO" id="GO:0006913">
    <property type="term" value="P:nucleocytoplasmic transport"/>
    <property type="evidence" value="ECO:0007669"/>
    <property type="project" value="TreeGrafter"/>
</dbReference>
<dbReference type="AlphaFoldDB" id="A0A7Y6IFE6"/>
<dbReference type="Pfam" id="PF13516">
    <property type="entry name" value="LRR_6"/>
    <property type="match status" value="3"/>
</dbReference>
<dbReference type="SMART" id="SM00368">
    <property type="entry name" value="LRR_RI"/>
    <property type="match status" value="4"/>
</dbReference>
<dbReference type="GO" id="GO:0031267">
    <property type="term" value="F:small GTPase binding"/>
    <property type="evidence" value="ECO:0007669"/>
    <property type="project" value="TreeGrafter"/>
</dbReference>
<comment type="caution">
    <text evidence="4">The sequence shown here is derived from an EMBL/GenBank/DDBJ whole genome shotgun (WGS) entry which is preliminary data.</text>
</comment>
<keyword evidence="1" id="KW-0343">GTPase activation</keyword>
<organism evidence="4 5">
    <name type="scientific">Nonomuraea montanisoli</name>
    <dbReference type="NCBI Taxonomy" id="2741721"/>
    <lineage>
        <taxon>Bacteria</taxon>
        <taxon>Bacillati</taxon>
        <taxon>Actinomycetota</taxon>
        <taxon>Actinomycetes</taxon>
        <taxon>Streptosporangiales</taxon>
        <taxon>Streptosporangiaceae</taxon>
        <taxon>Nonomuraea</taxon>
    </lineage>
</organism>
<reference evidence="4 5" key="1">
    <citation type="submission" date="2020-06" db="EMBL/GenBank/DDBJ databases">
        <title>Nonomuraea sp. SMC257, a novel actinomycete isolated from soil.</title>
        <authorList>
            <person name="Chanama M."/>
        </authorList>
    </citation>
    <scope>NUCLEOTIDE SEQUENCE [LARGE SCALE GENOMIC DNA]</scope>
    <source>
        <strain evidence="4 5">SMC257</strain>
    </source>
</reference>
<dbReference type="GO" id="GO:0005829">
    <property type="term" value="C:cytosol"/>
    <property type="evidence" value="ECO:0007669"/>
    <property type="project" value="TreeGrafter"/>
</dbReference>
<dbReference type="GO" id="GO:0005096">
    <property type="term" value="F:GTPase activator activity"/>
    <property type="evidence" value="ECO:0007669"/>
    <property type="project" value="UniProtKB-KW"/>
</dbReference>
<proteinExistence type="predicted"/>
<keyword evidence="5" id="KW-1185">Reference proteome</keyword>
<dbReference type="Proteomes" id="UP000586042">
    <property type="component" value="Unassembled WGS sequence"/>
</dbReference>
<evidence type="ECO:0000256" key="1">
    <source>
        <dbReference type="ARBA" id="ARBA00022468"/>
    </source>
</evidence>
<evidence type="ECO:0000256" key="3">
    <source>
        <dbReference type="ARBA" id="ARBA00022737"/>
    </source>
</evidence>
<gene>
    <name evidence="4" type="ORF">HTZ77_38360</name>
</gene>
<dbReference type="SUPFAM" id="SSF52047">
    <property type="entry name" value="RNI-like"/>
    <property type="match status" value="1"/>
</dbReference>
<dbReference type="PANTHER" id="PTHR24113">
    <property type="entry name" value="RAN GTPASE-ACTIVATING PROTEIN 1"/>
    <property type="match status" value="1"/>
</dbReference>
<sequence length="297" mass="32673">MEQRLRECPDDEAAWGAYGDRLRHRGDVRGELIRLEHRHAHARPADRDDLRHRIDLLVEEHRQRWDAELPPGVNVETRRHGFAVQVAVEWSEQAPALIEQALRGRLVTGLRIRAGAEAADADADYYGDEPDFDEYDMPLPPPPHEAGALAGIDLGGLAELSLAYFRFGDAGAEALAAAVSDGRIETLDLRHCGIGDAGVTALCASPAFRGVRRLRLQRNRLTAEGVRALAGFERLEELDLRYNPIGPAGARALVEAPFAGSLRRLFLYGHDVGDAGVRVLANAPQLPTALRSLWRSV</sequence>
<accession>A0A7Y6IFE6</accession>
<dbReference type="GO" id="GO:0048471">
    <property type="term" value="C:perinuclear region of cytoplasm"/>
    <property type="evidence" value="ECO:0007669"/>
    <property type="project" value="TreeGrafter"/>
</dbReference>
<evidence type="ECO:0000313" key="5">
    <source>
        <dbReference type="Proteomes" id="UP000586042"/>
    </source>
</evidence>
<keyword evidence="2" id="KW-0433">Leucine-rich repeat</keyword>
<dbReference type="Gene3D" id="3.80.10.10">
    <property type="entry name" value="Ribonuclease Inhibitor"/>
    <property type="match status" value="1"/>
</dbReference>
<dbReference type="InterPro" id="IPR001611">
    <property type="entry name" value="Leu-rich_rpt"/>
</dbReference>
<evidence type="ECO:0008006" key="6">
    <source>
        <dbReference type="Google" id="ProtNLM"/>
    </source>
</evidence>
<dbReference type="PANTHER" id="PTHR24113:SF12">
    <property type="entry name" value="RAN GTPASE-ACTIVATING PROTEIN 1"/>
    <property type="match status" value="1"/>
</dbReference>
<evidence type="ECO:0000256" key="2">
    <source>
        <dbReference type="ARBA" id="ARBA00022614"/>
    </source>
</evidence>
<evidence type="ECO:0000313" key="4">
    <source>
        <dbReference type="EMBL" id="NUW37228.1"/>
    </source>
</evidence>
<name>A0A7Y6IFE6_9ACTN</name>
<protein>
    <recommendedName>
        <fullName evidence="6">Leucine-rich repeat domain-containing protein</fullName>
    </recommendedName>
</protein>
<dbReference type="InterPro" id="IPR032675">
    <property type="entry name" value="LRR_dom_sf"/>
</dbReference>
<dbReference type="EMBL" id="JABWGN010000019">
    <property type="protein sequence ID" value="NUW37228.1"/>
    <property type="molecule type" value="Genomic_DNA"/>
</dbReference>
<keyword evidence="3" id="KW-0677">Repeat</keyword>